<evidence type="ECO:0000259" key="4">
    <source>
        <dbReference type="PROSITE" id="PS50949"/>
    </source>
</evidence>
<feature type="domain" description="HTH gntR-type" evidence="4">
    <location>
        <begin position="8"/>
        <end position="75"/>
    </location>
</feature>
<dbReference type="Pfam" id="PF00392">
    <property type="entry name" value="GntR"/>
    <property type="match status" value="1"/>
</dbReference>
<accession>A0A8I0EWN2</accession>
<name>A0A8I0EWN2_9ACTN</name>
<evidence type="ECO:0000256" key="1">
    <source>
        <dbReference type="ARBA" id="ARBA00023015"/>
    </source>
</evidence>
<evidence type="ECO:0000313" key="6">
    <source>
        <dbReference type="Proteomes" id="UP000620591"/>
    </source>
</evidence>
<reference evidence="5" key="1">
    <citation type="submission" date="2020-09" db="EMBL/GenBank/DDBJ databases">
        <title>Novel species in genus Aeromicrobium.</title>
        <authorList>
            <person name="Zhang G."/>
        </authorList>
    </citation>
    <scope>NUCLEOTIDE SEQUENCE</scope>
    <source>
        <strain evidence="5">Zg-636</strain>
    </source>
</reference>
<sequence length="219" mass="25313">MAKTTPTATGVQRCLTEIRQMIISRELLPGQKVHQGEIAAQLNVSRIPVREALSTLQAEGVLDYKPNTGFTVARFSGEDLAEIYLMRRLLETELVRTIDLTTVDIDELQRLDDHLRTLSSSTDPDDWQQTNLAFHFLIFDRSPLKLVREEIRRLWYMSSFYRSLYIQEVESQLRVHDDHTRIIEAVKANDNEALIAVSDEHRGSTEHLVTQRLGWSRPR</sequence>
<keyword evidence="2" id="KW-0238">DNA-binding</keyword>
<dbReference type="GO" id="GO:0003677">
    <property type="term" value="F:DNA binding"/>
    <property type="evidence" value="ECO:0007669"/>
    <property type="project" value="UniProtKB-KW"/>
</dbReference>
<dbReference type="PROSITE" id="PS50949">
    <property type="entry name" value="HTH_GNTR"/>
    <property type="match status" value="1"/>
</dbReference>
<dbReference type="Proteomes" id="UP000620591">
    <property type="component" value="Unassembled WGS sequence"/>
</dbReference>
<evidence type="ECO:0000313" key="5">
    <source>
        <dbReference type="EMBL" id="MBC9227640.1"/>
    </source>
</evidence>
<dbReference type="Pfam" id="PF07729">
    <property type="entry name" value="FCD"/>
    <property type="match status" value="1"/>
</dbReference>
<dbReference type="InterPro" id="IPR011711">
    <property type="entry name" value="GntR_C"/>
</dbReference>
<dbReference type="InterPro" id="IPR000524">
    <property type="entry name" value="Tscrpt_reg_HTH_GntR"/>
</dbReference>
<gene>
    <name evidence="5" type="ORF">IBG24_15080</name>
</gene>
<protein>
    <submittedName>
        <fullName evidence="5">GntR family transcriptional regulator</fullName>
    </submittedName>
</protein>
<proteinExistence type="predicted"/>
<comment type="caution">
    <text evidence="5">The sequence shown here is derived from an EMBL/GenBank/DDBJ whole genome shotgun (WGS) entry which is preliminary data.</text>
</comment>
<evidence type="ECO:0000256" key="2">
    <source>
        <dbReference type="ARBA" id="ARBA00023125"/>
    </source>
</evidence>
<dbReference type="PRINTS" id="PR00035">
    <property type="entry name" value="HTHGNTR"/>
</dbReference>
<dbReference type="InterPro" id="IPR036390">
    <property type="entry name" value="WH_DNA-bd_sf"/>
</dbReference>
<dbReference type="CDD" id="cd07377">
    <property type="entry name" value="WHTH_GntR"/>
    <property type="match status" value="1"/>
</dbReference>
<dbReference type="SUPFAM" id="SSF46785">
    <property type="entry name" value="Winged helix' DNA-binding domain"/>
    <property type="match status" value="1"/>
</dbReference>
<dbReference type="RefSeq" id="WP_187770089.1">
    <property type="nucleotide sequence ID" value="NZ_JACTVM010000005.1"/>
</dbReference>
<dbReference type="AlphaFoldDB" id="A0A8I0EWN2"/>
<dbReference type="SMART" id="SM00895">
    <property type="entry name" value="FCD"/>
    <property type="match status" value="1"/>
</dbReference>
<dbReference type="InterPro" id="IPR036388">
    <property type="entry name" value="WH-like_DNA-bd_sf"/>
</dbReference>
<dbReference type="SMART" id="SM00345">
    <property type="entry name" value="HTH_GNTR"/>
    <property type="match status" value="1"/>
</dbReference>
<dbReference type="SUPFAM" id="SSF48008">
    <property type="entry name" value="GntR ligand-binding domain-like"/>
    <property type="match status" value="1"/>
</dbReference>
<dbReference type="GO" id="GO:0003700">
    <property type="term" value="F:DNA-binding transcription factor activity"/>
    <property type="evidence" value="ECO:0007669"/>
    <property type="project" value="InterPro"/>
</dbReference>
<dbReference type="EMBL" id="JACTVM010000005">
    <property type="protein sequence ID" value="MBC9227640.1"/>
    <property type="molecule type" value="Genomic_DNA"/>
</dbReference>
<dbReference type="Gene3D" id="1.20.120.530">
    <property type="entry name" value="GntR ligand-binding domain-like"/>
    <property type="match status" value="1"/>
</dbReference>
<keyword evidence="1" id="KW-0805">Transcription regulation</keyword>
<dbReference type="PANTHER" id="PTHR43537">
    <property type="entry name" value="TRANSCRIPTIONAL REGULATOR, GNTR FAMILY"/>
    <property type="match status" value="1"/>
</dbReference>
<organism evidence="5 6">
    <name type="scientific">Aeromicrobium senzhongii</name>
    <dbReference type="NCBI Taxonomy" id="2663859"/>
    <lineage>
        <taxon>Bacteria</taxon>
        <taxon>Bacillati</taxon>
        <taxon>Actinomycetota</taxon>
        <taxon>Actinomycetes</taxon>
        <taxon>Propionibacteriales</taxon>
        <taxon>Nocardioidaceae</taxon>
        <taxon>Aeromicrobium</taxon>
    </lineage>
</organism>
<dbReference type="PANTHER" id="PTHR43537:SF45">
    <property type="entry name" value="GNTR FAMILY REGULATORY PROTEIN"/>
    <property type="match status" value="1"/>
</dbReference>
<dbReference type="Gene3D" id="1.10.10.10">
    <property type="entry name" value="Winged helix-like DNA-binding domain superfamily/Winged helix DNA-binding domain"/>
    <property type="match status" value="1"/>
</dbReference>
<keyword evidence="3" id="KW-0804">Transcription</keyword>
<evidence type="ECO:0000256" key="3">
    <source>
        <dbReference type="ARBA" id="ARBA00023163"/>
    </source>
</evidence>
<dbReference type="InterPro" id="IPR008920">
    <property type="entry name" value="TF_FadR/GntR_C"/>
</dbReference>